<evidence type="ECO:0000256" key="2">
    <source>
        <dbReference type="ARBA" id="ARBA00044129"/>
    </source>
</evidence>
<dbReference type="EMBL" id="ML996689">
    <property type="protein sequence ID" value="KAF2404020.1"/>
    <property type="molecule type" value="Genomic_DNA"/>
</dbReference>
<sequence length="234" mass="25837">MASLARTFAPFARAVTKRPRLDFVPPLLRSISTTSPIIDTPAPPPQVRSTILKQSPPARIAPTQPATRAIDPEIHPSVPTLLPLLRSQPPYYATICIYGKHYLVTAGDEVRLPFLMHGVQAGDVLRLNRAVLLGSRDYTLKAGAGSDEGRRWLDERLFAIRARVIGIESEPMRMKEKTKRRQRHVRTIKSKHKYTVIRITEVNVLGQERLIGAAEEGAVSGEIEAVAVGVGETV</sequence>
<accession>A0A6G1I6W2</accession>
<keyword evidence="4" id="KW-1185">Reference proteome</keyword>
<gene>
    <name evidence="3" type="ORF">EJ06DRAFT_303116</name>
</gene>
<dbReference type="InterPro" id="IPR028909">
    <property type="entry name" value="bL21-like"/>
</dbReference>
<name>A0A6G1I6W2_9PEZI</name>
<dbReference type="InterPro" id="IPR036164">
    <property type="entry name" value="bL21-like_sf"/>
</dbReference>
<dbReference type="GO" id="GO:0003735">
    <property type="term" value="F:structural constituent of ribosome"/>
    <property type="evidence" value="ECO:0007669"/>
    <property type="project" value="TreeGrafter"/>
</dbReference>
<dbReference type="PANTHER" id="PTHR21349:SF0">
    <property type="entry name" value="LARGE RIBOSOMAL SUBUNIT PROTEIN BL21M"/>
    <property type="match status" value="1"/>
</dbReference>
<evidence type="ECO:0000313" key="4">
    <source>
        <dbReference type="Proteomes" id="UP000799640"/>
    </source>
</evidence>
<dbReference type="GO" id="GO:0005762">
    <property type="term" value="C:mitochondrial large ribosomal subunit"/>
    <property type="evidence" value="ECO:0007669"/>
    <property type="project" value="TreeGrafter"/>
</dbReference>
<organism evidence="3 4">
    <name type="scientific">Trichodelitschia bisporula</name>
    <dbReference type="NCBI Taxonomy" id="703511"/>
    <lineage>
        <taxon>Eukaryota</taxon>
        <taxon>Fungi</taxon>
        <taxon>Dikarya</taxon>
        <taxon>Ascomycota</taxon>
        <taxon>Pezizomycotina</taxon>
        <taxon>Dothideomycetes</taxon>
        <taxon>Dothideomycetes incertae sedis</taxon>
        <taxon>Phaeotrichales</taxon>
        <taxon>Phaeotrichaceae</taxon>
        <taxon>Trichodelitschia</taxon>
    </lineage>
</organism>
<comment type="similarity">
    <text evidence="1">Belongs to the bacterial ribosomal protein bL21 family.</text>
</comment>
<evidence type="ECO:0000313" key="3">
    <source>
        <dbReference type="EMBL" id="KAF2404020.1"/>
    </source>
</evidence>
<dbReference type="PANTHER" id="PTHR21349">
    <property type="entry name" value="50S RIBOSOMAL PROTEIN L21"/>
    <property type="match status" value="1"/>
</dbReference>
<protein>
    <recommendedName>
        <fullName evidence="2">Large ribosomal subunit protein bL21m</fullName>
    </recommendedName>
</protein>
<dbReference type="OrthoDB" id="5994at2759"/>
<evidence type="ECO:0000256" key="1">
    <source>
        <dbReference type="ARBA" id="ARBA00008563"/>
    </source>
</evidence>
<proteinExistence type="inferred from homology"/>
<dbReference type="AlphaFoldDB" id="A0A6G1I6W2"/>
<dbReference type="SUPFAM" id="SSF141091">
    <property type="entry name" value="L21p-like"/>
    <property type="match status" value="1"/>
</dbReference>
<reference evidence="3" key="1">
    <citation type="journal article" date="2020" name="Stud. Mycol.">
        <title>101 Dothideomycetes genomes: a test case for predicting lifestyles and emergence of pathogens.</title>
        <authorList>
            <person name="Haridas S."/>
            <person name="Albert R."/>
            <person name="Binder M."/>
            <person name="Bloem J."/>
            <person name="Labutti K."/>
            <person name="Salamov A."/>
            <person name="Andreopoulos B."/>
            <person name="Baker S."/>
            <person name="Barry K."/>
            <person name="Bills G."/>
            <person name="Bluhm B."/>
            <person name="Cannon C."/>
            <person name="Castanera R."/>
            <person name="Culley D."/>
            <person name="Daum C."/>
            <person name="Ezra D."/>
            <person name="Gonzalez J."/>
            <person name="Henrissat B."/>
            <person name="Kuo A."/>
            <person name="Liang C."/>
            <person name="Lipzen A."/>
            <person name="Lutzoni F."/>
            <person name="Magnuson J."/>
            <person name="Mondo S."/>
            <person name="Nolan M."/>
            <person name="Ohm R."/>
            <person name="Pangilinan J."/>
            <person name="Park H.-J."/>
            <person name="Ramirez L."/>
            <person name="Alfaro M."/>
            <person name="Sun H."/>
            <person name="Tritt A."/>
            <person name="Yoshinaga Y."/>
            <person name="Zwiers L.-H."/>
            <person name="Turgeon B."/>
            <person name="Goodwin S."/>
            <person name="Spatafora J."/>
            <person name="Crous P."/>
            <person name="Grigoriev I."/>
        </authorList>
    </citation>
    <scope>NUCLEOTIDE SEQUENCE</scope>
    <source>
        <strain evidence="3">CBS 262.69</strain>
    </source>
</reference>
<dbReference type="Proteomes" id="UP000799640">
    <property type="component" value="Unassembled WGS sequence"/>
</dbReference>
<dbReference type="Pfam" id="PF00829">
    <property type="entry name" value="Ribosomal_L21p"/>
    <property type="match status" value="1"/>
</dbReference>